<feature type="compositionally biased region" description="Gly residues" evidence="1">
    <location>
        <begin position="430"/>
        <end position="444"/>
    </location>
</feature>
<comment type="caution">
    <text evidence="3">The sequence shown here is derived from an EMBL/GenBank/DDBJ whole genome shotgun (WGS) entry which is preliminary data.</text>
</comment>
<dbReference type="EMBL" id="JADBED010000002">
    <property type="protein sequence ID" value="MBE1525491.1"/>
    <property type="molecule type" value="Genomic_DNA"/>
</dbReference>
<feature type="compositionally biased region" description="Low complexity" evidence="1">
    <location>
        <begin position="413"/>
        <end position="428"/>
    </location>
</feature>
<feature type="compositionally biased region" description="Gly residues" evidence="1">
    <location>
        <begin position="465"/>
        <end position="489"/>
    </location>
</feature>
<proteinExistence type="predicted"/>
<evidence type="ECO:0008006" key="5">
    <source>
        <dbReference type="Google" id="ProtNLM"/>
    </source>
</evidence>
<feature type="transmembrane region" description="Helical" evidence="2">
    <location>
        <begin position="113"/>
        <end position="140"/>
    </location>
</feature>
<accession>A0ABR9JI47</accession>
<keyword evidence="2" id="KW-0472">Membrane</keyword>
<feature type="transmembrane region" description="Helical" evidence="2">
    <location>
        <begin position="295"/>
        <end position="322"/>
    </location>
</feature>
<feature type="transmembrane region" description="Helical" evidence="2">
    <location>
        <begin position="230"/>
        <end position="249"/>
    </location>
</feature>
<feature type="transmembrane region" description="Helical" evidence="2">
    <location>
        <begin position="173"/>
        <end position="192"/>
    </location>
</feature>
<evidence type="ECO:0000313" key="4">
    <source>
        <dbReference type="Proteomes" id="UP000643525"/>
    </source>
</evidence>
<evidence type="ECO:0000313" key="3">
    <source>
        <dbReference type="EMBL" id="MBE1525491.1"/>
    </source>
</evidence>
<reference evidence="3 4" key="1">
    <citation type="submission" date="2020-10" db="EMBL/GenBank/DDBJ databases">
        <title>Sequencing the genomes of 1000 actinobacteria strains.</title>
        <authorList>
            <person name="Klenk H.-P."/>
        </authorList>
    </citation>
    <scope>NUCLEOTIDE SEQUENCE [LARGE SCALE GENOMIC DNA]</scope>
    <source>
        <strain evidence="3 4">DSM 15666</strain>
    </source>
</reference>
<feature type="compositionally biased region" description="Polar residues" evidence="1">
    <location>
        <begin position="580"/>
        <end position="595"/>
    </location>
</feature>
<evidence type="ECO:0000256" key="1">
    <source>
        <dbReference type="SAM" id="MobiDB-lite"/>
    </source>
</evidence>
<feature type="compositionally biased region" description="Low complexity" evidence="1">
    <location>
        <begin position="553"/>
        <end position="579"/>
    </location>
</feature>
<feature type="transmembrane region" description="Helical" evidence="2">
    <location>
        <begin position="199"/>
        <end position="218"/>
    </location>
</feature>
<feature type="transmembrane region" description="Helical" evidence="2">
    <location>
        <begin position="270"/>
        <end position="289"/>
    </location>
</feature>
<name>A0ABR9JI47_9MICC</name>
<evidence type="ECO:0000256" key="2">
    <source>
        <dbReference type="SAM" id="Phobius"/>
    </source>
</evidence>
<keyword evidence="4" id="KW-1185">Reference proteome</keyword>
<gene>
    <name evidence="3" type="ORF">H4W27_002665</name>
</gene>
<feature type="compositionally biased region" description="Gly residues" evidence="1">
    <location>
        <begin position="381"/>
        <end position="412"/>
    </location>
</feature>
<feature type="transmembrane region" description="Helical" evidence="2">
    <location>
        <begin position="85"/>
        <end position="106"/>
    </location>
</feature>
<protein>
    <recommendedName>
        <fullName evidence="5">TrbL/VirB6 plasmid conjugal transfer protein</fullName>
    </recommendedName>
</protein>
<sequence length="609" mass="55193">MTLLAAAEEEGSSCSWDNGACKIVEGVLGTGSAIAGNAATAALEAVAQGLANGAVAFLEMISTWWMNAPGPDLDNPAVASLQADMGYYIAAFAIIGFLFGLGRMVLSMDFKKIITAFAPIVTLIVVTGVYAVAIGALLAAGDSTAAWLLDRATEGDANLEILAAPVGDMGQNIGVFLIVSLLTFFGAIMNFLLMIFRDVTILVLLAFLPVVAASTGSVSGKQAFQKINSWLIALLLFKPVAAGIYALGLRMMTEDSEIEDLAGELQNYSAAMTGMLILALAGLALPALIKFIAPAAAMGAAAFGGGAAIAGAATVAAGAAVIGASGGAAAPAVAGGGTAVAGGSGAAASGGVGAAGGGGAVGAGASGAGAAGGASSGAAGSGAGQGAGASGGAGSAGGADGGSGGGAAGSTPGGATPTSGSDSGSDSSGGDDGSGESGAGGAAGGAESAGADSGGAAAGASSAGGAAGGAGGGSAAGGDSSGGSSGGGQDASTPAGASASGGGSASSGGGSGSGSEGAGGSSGVGVDAGTPGGAESSGDSSDGHSGSGGGAAASGASQNTGSDSGSTTGKTRGSGAAKTQQLKNVIDTGTASGAQINDAVEGDDGESGA</sequence>
<dbReference type="Proteomes" id="UP000643525">
    <property type="component" value="Unassembled WGS sequence"/>
</dbReference>
<feature type="compositionally biased region" description="Gly residues" evidence="1">
    <location>
        <begin position="499"/>
        <end position="523"/>
    </location>
</feature>
<organism evidence="3 4">
    <name type="scientific">Nesterenkonia lutea</name>
    <dbReference type="NCBI Taxonomy" id="272919"/>
    <lineage>
        <taxon>Bacteria</taxon>
        <taxon>Bacillati</taxon>
        <taxon>Actinomycetota</taxon>
        <taxon>Actinomycetes</taxon>
        <taxon>Micrococcales</taxon>
        <taxon>Micrococcaceae</taxon>
        <taxon>Nesterenkonia</taxon>
    </lineage>
</organism>
<feature type="compositionally biased region" description="Low complexity" evidence="1">
    <location>
        <begin position="524"/>
        <end position="544"/>
    </location>
</feature>
<keyword evidence="2" id="KW-0812">Transmembrane</keyword>
<keyword evidence="2" id="KW-1133">Transmembrane helix</keyword>
<feature type="compositionally biased region" description="Acidic residues" evidence="1">
    <location>
        <begin position="600"/>
        <end position="609"/>
    </location>
</feature>
<feature type="region of interest" description="Disordered" evidence="1">
    <location>
        <begin position="381"/>
        <end position="609"/>
    </location>
</feature>
<dbReference type="RefSeq" id="WP_192596639.1">
    <property type="nucleotide sequence ID" value="NZ_BAAALJ010000025.1"/>
</dbReference>